<dbReference type="PANTHER" id="PTHR46148">
    <property type="entry name" value="CHROMO DOMAIN-CONTAINING PROTEIN"/>
    <property type="match status" value="1"/>
</dbReference>
<reference evidence="2" key="1">
    <citation type="submission" date="2018-05" db="EMBL/GenBank/DDBJ databases">
        <title>Draft genome of Mucuna pruriens seed.</title>
        <authorList>
            <person name="Nnadi N.E."/>
            <person name="Vos R."/>
            <person name="Hasami M.H."/>
            <person name="Devisetty U.K."/>
            <person name="Aguiy J.C."/>
        </authorList>
    </citation>
    <scope>NUCLEOTIDE SEQUENCE [LARGE SCALE GENOMIC DNA]</scope>
    <source>
        <strain evidence="2">JCA_2017</strain>
    </source>
</reference>
<keyword evidence="3" id="KW-1185">Reference proteome</keyword>
<evidence type="ECO:0000313" key="2">
    <source>
        <dbReference type="EMBL" id="RDX61079.1"/>
    </source>
</evidence>
<dbReference type="Pfam" id="PF24626">
    <property type="entry name" value="SH3_Tf2-1"/>
    <property type="match status" value="1"/>
</dbReference>
<name>A0A371E4X2_MUCPR</name>
<dbReference type="AlphaFoldDB" id="A0A371E4X2"/>
<dbReference type="InterPro" id="IPR056924">
    <property type="entry name" value="SH3_Tf2-1"/>
</dbReference>
<organism evidence="2 3">
    <name type="scientific">Mucuna pruriens</name>
    <name type="common">Velvet bean</name>
    <name type="synonym">Dolichos pruriens</name>
    <dbReference type="NCBI Taxonomy" id="157652"/>
    <lineage>
        <taxon>Eukaryota</taxon>
        <taxon>Viridiplantae</taxon>
        <taxon>Streptophyta</taxon>
        <taxon>Embryophyta</taxon>
        <taxon>Tracheophyta</taxon>
        <taxon>Spermatophyta</taxon>
        <taxon>Magnoliopsida</taxon>
        <taxon>eudicotyledons</taxon>
        <taxon>Gunneridae</taxon>
        <taxon>Pentapetalae</taxon>
        <taxon>rosids</taxon>
        <taxon>fabids</taxon>
        <taxon>Fabales</taxon>
        <taxon>Fabaceae</taxon>
        <taxon>Papilionoideae</taxon>
        <taxon>50 kb inversion clade</taxon>
        <taxon>NPAAA clade</taxon>
        <taxon>indigoferoid/millettioid clade</taxon>
        <taxon>Phaseoleae</taxon>
        <taxon>Mucuna</taxon>
    </lineage>
</organism>
<sequence length="134" mass="15556">MPTSVWHCLKPCTIGDIGSLMLVSRKFKIGELLKAKKKNHIKALEFEIGDHVFLRFTSMTRVGCVIKSRKLSFKFLGSCQILSRVDPLTYEIALPSFQTFIMFHVFHLRKLKKLKAKDIILVRMVWNKETRDST</sequence>
<feature type="domain" description="Tf2-1-like SH3-like" evidence="1">
    <location>
        <begin position="49"/>
        <end position="113"/>
    </location>
</feature>
<dbReference type="Proteomes" id="UP000257109">
    <property type="component" value="Unassembled WGS sequence"/>
</dbReference>
<comment type="caution">
    <text evidence="2">The sequence shown here is derived from an EMBL/GenBank/DDBJ whole genome shotgun (WGS) entry which is preliminary data.</text>
</comment>
<feature type="non-terminal residue" evidence="2">
    <location>
        <position position="1"/>
    </location>
</feature>
<evidence type="ECO:0000313" key="3">
    <source>
        <dbReference type="Proteomes" id="UP000257109"/>
    </source>
</evidence>
<protein>
    <recommendedName>
        <fullName evidence="1">Tf2-1-like SH3-like domain-containing protein</fullName>
    </recommendedName>
</protein>
<proteinExistence type="predicted"/>
<gene>
    <name evidence="2" type="ORF">CR513_60723</name>
</gene>
<evidence type="ECO:0000259" key="1">
    <source>
        <dbReference type="Pfam" id="PF24626"/>
    </source>
</evidence>
<accession>A0A371E4X2</accession>
<dbReference type="PANTHER" id="PTHR46148:SF60">
    <property type="entry name" value="CHROMO DOMAIN-CONTAINING PROTEIN"/>
    <property type="match status" value="1"/>
</dbReference>
<dbReference type="EMBL" id="QJKJ01016362">
    <property type="protein sequence ID" value="RDX61079.1"/>
    <property type="molecule type" value="Genomic_DNA"/>
</dbReference>